<dbReference type="Proteomes" id="UP000182945">
    <property type="component" value="Chromosome"/>
</dbReference>
<comment type="cofactor">
    <cofactor evidence="4">
        <name>FAD</name>
        <dbReference type="ChEBI" id="CHEBI:57692"/>
    </cofactor>
    <text evidence="4">Binds 1 FAD per subunit.</text>
</comment>
<dbReference type="Pfam" id="PF02852">
    <property type="entry name" value="Pyr_redox_dim"/>
    <property type="match status" value="1"/>
</dbReference>
<dbReference type="GO" id="GO:0016491">
    <property type="term" value="F:oxidoreductase activity"/>
    <property type="evidence" value="ECO:0007669"/>
    <property type="project" value="InterPro"/>
</dbReference>
<feature type="binding site" evidence="4">
    <location>
        <position position="302"/>
    </location>
    <ligand>
        <name>FAD</name>
        <dbReference type="ChEBI" id="CHEBI:57692"/>
    </ligand>
</feature>
<keyword evidence="3 4" id="KW-0274">FAD</keyword>
<gene>
    <name evidence="8" type="ORF">BME96_03500</name>
</gene>
<feature type="domain" description="Pyridine nucleotide-disulphide oxidoreductase dimerisation" evidence="6">
    <location>
        <begin position="339"/>
        <end position="442"/>
    </location>
</feature>
<name>A0AAC9NKA0_VIRHA</name>
<dbReference type="PRINTS" id="PR00411">
    <property type="entry name" value="PNDRDTASEI"/>
</dbReference>
<comment type="similarity">
    <text evidence="1">Belongs to the class-I pyridine nucleotide-disulfide oxidoreductase family.</text>
</comment>
<dbReference type="RefSeq" id="WP_071648279.1">
    <property type="nucleotide sequence ID" value="NZ_CP017962.1"/>
</dbReference>
<dbReference type="AlphaFoldDB" id="A0AAC9NKA0"/>
<organism evidence="8 9">
    <name type="scientific">Virgibacillus halodenitrificans</name>
    <name type="common">Bacillus halodenitrificans</name>
    <dbReference type="NCBI Taxonomy" id="1482"/>
    <lineage>
        <taxon>Bacteria</taxon>
        <taxon>Bacillati</taxon>
        <taxon>Bacillota</taxon>
        <taxon>Bacilli</taxon>
        <taxon>Bacillales</taxon>
        <taxon>Bacillaceae</taxon>
        <taxon>Virgibacillus</taxon>
    </lineage>
</organism>
<evidence type="ECO:0000313" key="9">
    <source>
        <dbReference type="Proteomes" id="UP000182945"/>
    </source>
</evidence>
<evidence type="ECO:0000256" key="3">
    <source>
        <dbReference type="ARBA" id="ARBA00022827"/>
    </source>
</evidence>
<dbReference type="InterPro" id="IPR004099">
    <property type="entry name" value="Pyr_nucl-diS_OxRdtase_dimer"/>
</dbReference>
<evidence type="ECO:0000259" key="6">
    <source>
        <dbReference type="Pfam" id="PF02852"/>
    </source>
</evidence>
<evidence type="ECO:0000256" key="4">
    <source>
        <dbReference type="PIRSR" id="PIRSR000350-3"/>
    </source>
</evidence>
<evidence type="ECO:0000256" key="2">
    <source>
        <dbReference type="ARBA" id="ARBA00022630"/>
    </source>
</evidence>
<dbReference type="PANTHER" id="PTHR43014">
    <property type="entry name" value="MERCURIC REDUCTASE"/>
    <property type="match status" value="1"/>
</dbReference>
<accession>A0AAC9NKA0</accession>
<keyword evidence="4" id="KW-0547">Nucleotide-binding</keyword>
<proteinExistence type="inferred from homology"/>
<dbReference type="GO" id="GO:0000166">
    <property type="term" value="F:nucleotide binding"/>
    <property type="evidence" value="ECO:0007669"/>
    <property type="project" value="UniProtKB-KW"/>
</dbReference>
<dbReference type="EMBL" id="CP017962">
    <property type="protein sequence ID" value="APC47291.1"/>
    <property type="molecule type" value="Genomic_DNA"/>
</dbReference>
<feature type="domain" description="FAD/NAD(P)-binding" evidence="7">
    <location>
        <begin position="4"/>
        <end position="315"/>
    </location>
</feature>
<evidence type="ECO:0000259" key="7">
    <source>
        <dbReference type="Pfam" id="PF07992"/>
    </source>
</evidence>
<keyword evidence="2" id="KW-0285">Flavoprotein</keyword>
<sequence>MRKFDVIVVGTGPSGSRIAAGCSKQGLKVAAVDSRGYGGTCPLRGCIPKKVLTDAVEVVQHSEQMQGKGIGRTSNIEWKELMQFKRSFTEPVPEKQETSMQDAGVETFHGVATFVHDQEIMIGQETLFGKNVVIATGAKPMPLPIEGNEHLTTSDEFLDLDKLPSRILFVGGGYISFELAHVAAKAGCDVHILQRGEQPLKQFDKDMVQQLIEAMEETGVSVNLNTEVEEIKQEGSQYQVVTKKNGKKEIMTGDMVVHGGGRIPELEDLQLENGNVAYEKAGITVNKYLQSTTNSHVYAAGDAADTEGAPLTPVAGIEARVVIENIVNGNREEADYTGVPSVVFTMPKVASAGITEEEAEKKGYDTESKFTGMKDWFTYAHKNESRAAVKIITDKKTGRLLGAHMISSKADELINFFAMAIQLQLSREEIKKLTLVFPTAISDIPTML</sequence>
<evidence type="ECO:0000313" key="8">
    <source>
        <dbReference type="EMBL" id="APC47291.1"/>
    </source>
</evidence>
<dbReference type="GeneID" id="71513451"/>
<dbReference type="Gene3D" id="3.30.390.30">
    <property type="match status" value="1"/>
</dbReference>
<feature type="binding site" evidence="4">
    <location>
        <position position="50"/>
    </location>
    <ligand>
        <name>FAD</name>
        <dbReference type="ChEBI" id="CHEBI:57692"/>
    </ligand>
</feature>
<dbReference type="InterPro" id="IPR036188">
    <property type="entry name" value="FAD/NAD-bd_sf"/>
</dbReference>
<dbReference type="SUPFAM" id="SSF51905">
    <property type="entry name" value="FAD/NAD(P)-binding domain"/>
    <property type="match status" value="1"/>
</dbReference>
<dbReference type="InterPro" id="IPR016156">
    <property type="entry name" value="FAD/NAD-linked_Rdtase_dimer_sf"/>
</dbReference>
<dbReference type="Gene3D" id="3.50.50.60">
    <property type="entry name" value="FAD/NAD(P)-binding domain"/>
    <property type="match status" value="2"/>
</dbReference>
<dbReference type="PIRSF" id="PIRSF000350">
    <property type="entry name" value="Mercury_reductase_MerA"/>
    <property type="match status" value="1"/>
</dbReference>
<evidence type="ECO:0000256" key="5">
    <source>
        <dbReference type="PIRSR" id="PIRSR000350-4"/>
    </source>
</evidence>
<feature type="binding site" evidence="4">
    <location>
        <position position="261"/>
    </location>
    <ligand>
        <name>NAD(+)</name>
        <dbReference type="ChEBI" id="CHEBI:57540"/>
    </ligand>
</feature>
<feature type="binding site" evidence="4">
    <location>
        <begin position="171"/>
        <end position="178"/>
    </location>
    <ligand>
        <name>NAD(+)</name>
        <dbReference type="ChEBI" id="CHEBI:57540"/>
    </ligand>
</feature>
<dbReference type="InterPro" id="IPR001100">
    <property type="entry name" value="Pyr_nuc-diS_OxRdtase"/>
</dbReference>
<dbReference type="PANTHER" id="PTHR43014:SF5">
    <property type="entry name" value="GLUTATHIONE REDUCTASE (NADPH)"/>
    <property type="match status" value="1"/>
</dbReference>
<dbReference type="PRINTS" id="PR00368">
    <property type="entry name" value="FADPNR"/>
</dbReference>
<protein>
    <submittedName>
        <fullName evidence="8">Pyridine nucleotide-disulfide oxidoreductase</fullName>
    </submittedName>
</protein>
<reference evidence="8 9" key="1">
    <citation type="submission" date="2016-11" db="EMBL/GenBank/DDBJ databases">
        <title>Complete genome sequencing of Virgibacillus halodenitrificans PDB-F2.</title>
        <authorList>
            <person name="Sun Z."/>
            <person name="Zhou Y."/>
            <person name="Li H."/>
        </authorList>
    </citation>
    <scope>NUCLEOTIDE SEQUENCE [LARGE SCALE GENOMIC DNA]</scope>
    <source>
        <strain evidence="8 9">PDB-F2</strain>
    </source>
</reference>
<evidence type="ECO:0000256" key="1">
    <source>
        <dbReference type="ARBA" id="ARBA00007532"/>
    </source>
</evidence>
<keyword evidence="4" id="KW-0520">NAD</keyword>
<dbReference type="KEGG" id="vhl:BME96_03500"/>
<dbReference type="SUPFAM" id="SSF55424">
    <property type="entry name" value="FAD/NAD-linked reductases, dimerisation (C-terminal) domain"/>
    <property type="match status" value="1"/>
</dbReference>
<dbReference type="Pfam" id="PF07992">
    <property type="entry name" value="Pyr_redox_2"/>
    <property type="match status" value="1"/>
</dbReference>
<feature type="disulfide bond" description="Redox-active" evidence="5">
    <location>
        <begin position="41"/>
        <end position="46"/>
    </location>
</feature>
<dbReference type="InterPro" id="IPR023753">
    <property type="entry name" value="FAD/NAD-binding_dom"/>
</dbReference>